<accession>A0ABZ2I1S4</accession>
<protein>
    <submittedName>
        <fullName evidence="2">Uncharacterized protein</fullName>
    </submittedName>
</protein>
<dbReference type="EMBL" id="CP146275">
    <property type="protein sequence ID" value="WWT32531.1"/>
    <property type="molecule type" value="Genomic_DNA"/>
</dbReference>
<feature type="signal peptide" evidence="1">
    <location>
        <begin position="1"/>
        <end position="24"/>
    </location>
</feature>
<evidence type="ECO:0000313" key="2">
    <source>
        <dbReference type="EMBL" id="WWT32531.1"/>
    </source>
</evidence>
<dbReference type="RefSeq" id="WP_338607956.1">
    <property type="nucleotide sequence ID" value="NZ_CP146275.1"/>
</dbReference>
<proteinExistence type="predicted"/>
<reference evidence="2 3" key="1">
    <citation type="submission" date="2024-02" db="EMBL/GenBank/DDBJ databases">
        <title>Complete genome sequence of Pelagibacterium nitratireducens ZH15.</title>
        <authorList>
            <person name="Zhao L.H."/>
        </authorList>
    </citation>
    <scope>NUCLEOTIDE SEQUENCE [LARGE SCALE GENOMIC DNA]</scope>
    <source>
        <strain evidence="2 3">ZH15</strain>
    </source>
</reference>
<name>A0ABZ2I1S4_9HYPH</name>
<keyword evidence="1" id="KW-0732">Signal</keyword>
<keyword evidence="3" id="KW-1185">Reference proteome</keyword>
<sequence length="408" mass="43418">MKRITRLSLIATIALAGTSQAALALEATDFADRLVETSKLMGVAFTYGSASAEGDTVTISDFTISIAGEDDVEVPGDVVFTGVVETAEGGFTAERATIEDVDYTDEDEGITLNFVDIAAEGIALPAEVSVDTMLETGFNLYDRISAGPLTVSDAEGNELFAIALMEVTIDEAAADGGVTSGFQVTGISADLSAIEEPEAQEAFATLGLEQFNASMSGEGTWWPETGEGTVSDVSFVVDDLGSISMDFAVEGYTEALYSELMKLNLKMAEMAEADIEMDDEQMLAMSEAMMEPLANVKLVSGALRYDDNSLFMKVLDLVGAEQGVDGETFKAGLQFMVPMALAEVENEAFKTMVTSAVNTFIADPQNFTISVEPEEPIAFSEFEGMEAEVEADPFVLVDLLNVQITANQ</sequence>
<feature type="chain" id="PRO_5046370835" evidence="1">
    <location>
        <begin position="25"/>
        <end position="408"/>
    </location>
</feature>
<evidence type="ECO:0000313" key="3">
    <source>
        <dbReference type="Proteomes" id="UP001369958"/>
    </source>
</evidence>
<gene>
    <name evidence="2" type="ORF">V6617_16205</name>
</gene>
<dbReference type="Proteomes" id="UP001369958">
    <property type="component" value="Chromosome"/>
</dbReference>
<evidence type="ECO:0000256" key="1">
    <source>
        <dbReference type="SAM" id="SignalP"/>
    </source>
</evidence>
<organism evidence="2 3">
    <name type="scientific">Pelagibacterium nitratireducens</name>
    <dbReference type="NCBI Taxonomy" id="1046114"/>
    <lineage>
        <taxon>Bacteria</taxon>
        <taxon>Pseudomonadati</taxon>
        <taxon>Pseudomonadota</taxon>
        <taxon>Alphaproteobacteria</taxon>
        <taxon>Hyphomicrobiales</taxon>
        <taxon>Devosiaceae</taxon>
        <taxon>Pelagibacterium</taxon>
    </lineage>
</organism>